<sequence>MLPLFRRFARPFSRFLVSCSHHRTLVTSSSSSVDSRAGAPPVAVFWDLDNKPPKSIRAYDAAVRLRLAASSLGPLRFVVAYANPHEFRHVPIPVGTSRLEESAPSDPYICRVCGRNFFVHSKLLNHFKMHEREHAKRLRRLDTATGGRYVRLKAQLNLKMDKYRKVAREILIPRVGYSLGDELQRAGVSVRIVEDRPGAADRALREHMVETMDRRRVGCLVLVSDDTGFVGIIREARMRCLKTVVMGDDGDGALKRCADASFSWKEVVSGKARKGAASAVLKWNDKDLLRKLEWRYGPELEPKASECSGSEWEDIDSRDESASDGCENLMDKRVSKPWWKLD</sequence>
<organism evidence="4 5">
    <name type="scientific">Dendrobium chrysotoxum</name>
    <name type="common">Orchid</name>
    <dbReference type="NCBI Taxonomy" id="161865"/>
    <lineage>
        <taxon>Eukaryota</taxon>
        <taxon>Viridiplantae</taxon>
        <taxon>Streptophyta</taxon>
        <taxon>Embryophyta</taxon>
        <taxon>Tracheophyta</taxon>
        <taxon>Spermatophyta</taxon>
        <taxon>Magnoliopsida</taxon>
        <taxon>Liliopsida</taxon>
        <taxon>Asparagales</taxon>
        <taxon>Orchidaceae</taxon>
        <taxon>Epidendroideae</taxon>
        <taxon>Malaxideae</taxon>
        <taxon>Dendrobiinae</taxon>
        <taxon>Dendrobium</taxon>
    </lineage>
</organism>
<proteinExistence type="predicted"/>
<dbReference type="PANTHER" id="PTHR35744:SF4">
    <property type="entry name" value="OS04G0464600 PROTEIN"/>
    <property type="match status" value="1"/>
</dbReference>
<dbReference type="InterPro" id="IPR013087">
    <property type="entry name" value="Znf_C2H2_type"/>
</dbReference>
<protein>
    <recommendedName>
        <fullName evidence="3">C2H2-type domain-containing protein</fullName>
    </recommendedName>
</protein>
<gene>
    <name evidence="4" type="ORF">IEQ34_008698</name>
</gene>
<dbReference type="PANTHER" id="PTHR35744">
    <property type="entry name" value="C2H2-TYPE DOMAIN-CONTAINING PROTEIN"/>
    <property type="match status" value="1"/>
</dbReference>
<dbReference type="PROSITE" id="PS50157">
    <property type="entry name" value="ZINC_FINGER_C2H2_2"/>
    <property type="match status" value="1"/>
</dbReference>
<name>A0AAV7H0K8_DENCH</name>
<dbReference type="InterPro" id="IPR036236">
    <property type="entry name" value="Znf_C2H2_sf"/>
</dbReference>
<keyword evidence="5" id="KW-1185">Reference proteome</keyword>
<dbReference type="GO" id="GO:0004540">
    <property type="term" value="F:RNA nuclease activity"/>
    <property type="evidence" value="ECO:0007669"/>
    <property type="project" value="InterPro"/>
</dbReference>
<dbReference type="GO" id="GO:0008270">
    <property type="term" value="F:zinc ion binding"/>
    <property type="evidence" value="ECO:0007669"/>
    <property type="project" value="UniProtKB-KW"/>
</dbReference>
<accession>A0AAV7H0K8</accession>
<evidence type="ECO:0000256" key="2">
    <source>
        <dbReference type="SAM" id="MobiDB-lite"/>
    </source>
</evidence>
<keyword evidence="1" id="KW-0862">Zinc</keyword>
<feature type="region of interest" description="Disordered" evidence="2">
    <location>
        <begin position="301"/>
        <end position="328"/>
    </location>
</feature>
<dbReference type="Proteomes" id="UP000775213">
    <property type="component" value="Unassembled WGS sequence"/>
</dbReference>
<comment type="caution">
    <text evidence="4">The sequence shown here is derived from an EMBL/GenBank/DDBJ whole genome shotgun (WGS) entry which is preliminary data.</text>
</comment>
<dbReference type="PROSITE" id="PS00028">
    <property type="entry name" value="ZINC_FINGER_C2H2_1"/>
    <property type="match status" value="1"/>
</dbReference>
<dbReference type="AlphaFoldDB" id="A0AAV7H0K8"/>
<evidence type="ECO:0000256" key="1">
    <source>
        <dbReference type="PROSITE-ProRule" id="PRU00042"/>
    </source>
</evidence>
<feature type="domain" description="C2H2-type" evidence="3">
    <location>
        <begin position="108"/>
        <end position="135"/>
    </location>
</feature>
<evidence type="ECO:0000313" key="4">
    <source>
        <dbReference type="EMBL" id="KAH0461123.1"/>
    </source>
</evidence>
<dbReference type="InterPro" id="IPR021139">
    <property type="entry name" value="NYN"/>
</dbReference>
<evidence type="ECO:0000259" key="3">
    <source>
        <dbReference type="PROSITE" id="PS50157"/>
    </source>
</evidence>
<keyword evidence="1" id="KW-0479">Metal-binding</keyword>
<keyword evidence="1" id="KW-0863">Zinc-finger</keyword>
<dbReference type="Pfam" id="PF01936">
    <property type="entry name" value="NYN"/>
    <property type="match status" value="1"/>
</dbReference>
<evidence type="ECO:0000313" key="5">
    <source>
        <dbReference type="Proteomes" id="UP000775213"/>
    </source>
</evidence>
<dbReference type="EMBL" id="JAGFBR010000009">
    <property type="protein sequence ID" value="KAH0461123.1"/>
    <property type="molecule type" value="Genomic_DNA"/>
</dbReference>
<reference evidence="4 5" key="1">
    <citation type="journal article" date="2021" name="Hortic Res">
        <title>Chromosome-scale assembly of the Dendrobium chrysotoxum genome enhances the understanding of orchid evolution.</title>
        <authorList>
            <person name="Zhang Y."/>
            <person name="Zhang G.Q."/>
            <person name="Zhang D."/>
            <person name="Liu X.D."/>
            <person name="Xu X.Y."/>
            <person name="Sun W.H."/>
            <person name="Yu X."/>
            <person name="Zhu X."/>
            <person name="Wang Z.W."/>
            <person name="Zhao X."/>
            <person name="Zhong W.Y."/>
            <person name="Chen H."/>
            <person name="Yin W.L."/>
            <person name="Huang T."/>
            <person name="Niu S.C."/>
            <person name="Liu Z.J."/>
        </authorList>
    </citation>
    <scope>NUCLEOTIDE SEQUENCE [LARGE SCALE GENOMIC DNA]</scope>
    <source>
        <strain evidence="4">Lindl</strain>
    </source>
</reference>
<dbReference type="SUPFAM" id="SSF57667">
    <property type="entry name" value="beta-beta-alpha zinc fingers"/>
    <property type="match status" value="1"/>
</dbReference>